<dbReference type="GO" id="GO:0016740">
    <property type="term" value="F:transferase activity"/>
    <property type="evidence" value="ECO:0007669"/>
    <property type="project" value="UniProtKB-UniRule"/>
</dbReference>
<evidence type="ECO:0000256" key="1">
    <source>
        <dbReference type="ARBA" id="ARBA00008282"/>
    </source>
</evidence>
<keyword evidence="8 18" id="KW-0479">Metal-binding</keyword>
<evidence type="ECO:0000256" key="4">
    <source>
        <dbReference type="ARBA" id="ARBA00022475"/>
    </source>
</evidence>
<comment type="similarity">
    <text evidence="1 18 20">Belongs to the ApbE family.</text>
</comment>
<name>A0A2Z2NQU8_9GAMM</name>
<dbReference type="AlphaFoldDB" id="A0A2Z2NQU8"/>
<evidence type="ECO:0000256" key="3">
    <source>
        <dbReference type="ARBA" id="ARBA00016337"/>
    </source>
</evidence>
<dbReference type="PANTHER" id="PTHR30040">
    <property type="entry name" value="THIAMINE BIOSYNTHESIS LIPOPROTEIN APBE"/>
    <property type="match status" value="1"/>
</dbReference>
<comment type="catalytic activity">
    <reaction evidence="16 18 20">
        <text>L-threonyl-[protein] + FAD = FMN-L-threonyl-[protein] + AMP + H(+)</text>
        <dbReference type="Rhea" id="RHEA:36847"/>
        <dbReference type="Rhea" id="RHEA-COMP:11060"/>
        <dbReference type="Rhea" id="RHEA-COMP:11061"/>
        <dbReference type="ChEBI" id="CHEBI:15378"/>
        <dbReference type="ChEBI" id="CHEBI:30013"/>
        <dbReference type="ChEBI" id="CHEBI:57692"/>
        <dbReference type="ChEBI" id="CHEBI:74257"/>
        <dbReference type="ChEBI" id="CHEBI:456215"/>
        <dbReference type="EC" id="2.7.1.180"/>
    </reaction>
</comment>
<accession>A0A2Z2NQU8</accession>
<keyword evidence="13" id="KW-0564">Palmitate</keyword>
<keyword evidence="7 18" id="KW-0808">Transferase</keyword>
<keyword evidence="14 20" id="KW-0449">Lipoprotein</keyword>
<gene>
    <name evidence="21" type="primary">apbE_2</name>
    <name evidence="21" type="ORF">IMCC3135_18885</name>
</gene>
<dbReference type="Gene3D" id="3.10.520.10">
    <property type="entry name" value="ApbE-like domains"/>
    <property type="match status" value="1"/>
</dbReference>
<dbReference type="InterPro" id="IPR003374">
    <property type="entry name" value="ApbE-like_sf"/>
</dbReference>
<dbReference type="FunFam" id="3.10.520.10:FF:000001">
    <property type="entry name" value="FAD:protein FMN transferase"/>
    <property type="match status" value="1"/>
</dbReference>
<comment type="subcellular location">
    <subcellularLocation>
        <location evidence="17 20">Cell inner membrane</location>
        <topology evidence="17 20">Lipid-anchor</topology>
        <orientation evidence="17 20">Periplasmic side</orientation>
    </subcellularLocation>
</comment>
<dbReference type="GO" id="GO:0005886">
    <property type="term" value="C:plasma membrane"/>
    <property type="evidence" value="ECO:0007669"/>
    <property type="project" value="UniProtKB-SubCell"/>
</dbReference>
<feature type="binding site" evidence="19">
    <location>
        <position position="308"/>
    </location>
    <ligand>
        <name>Mg(2+)</name>
        <dbReference type="ChEBI" id="CHEBI:18420"/>
    </ligand>
</feature>
<dbReference type="PIRSF" id="PIRSF006268">
    <property type="entry name" value="ApbE"/>
    <property type="match status" value="1"/>
</dbReference>
<evidence type="ECO:0000256" key="19">
    <source>
        <dbReference type="PIRSR" id="PIRSR006268-2"/>
    </source>
</evidence>
<evidence type="ECO:0000256" key="5">
    <source>
        <dbReference type="ARBA" id="ARBA00022519"/>
    </source>
</evidence>
<evidence type="ECO:0000256" key="17">
    <source>
        <dbReference type="ARBA" id="ARBA00060485"/>
    </source>
</evidence>
<evidence type="ECO:0000256" key="16">
    <source>
        <dbReference type="ARBA" id="ARBA00048540"/>
    </source>
</evidence>
<feature type="binding site" evidence="19">
    <location>
        <position position="190"/>
    </location>
    <ligand>
        <name>Mg(2+)</name>
        <dbReference type="ChEBI" id="CHEBI:18420"/>
    </ligand>
</feature>
<feature type="signal peptide" evidence="20">
    <location>
        <begin position="1"/>
        <end position="25"/>
    </location>
</feature>
<evidence type="ECO:0000256" key="15">
    <source>
        <dbReference type="ARBA" id="ARBA00031306"/>
    </source>
</evidence>
<evidence type="ECO:0000256" key="6">
    <source>
        <dbReference type="ARBA" id="ARBA00022630"/>
    </source>
</evidence>
<sequence length="352" mass="37291">MKRRSFLKSSLMLSGGIFLPPAVLALVGCSGTAREPELAGFEGLVMGTGYSVRYGGESIENLDQEVLAVLQNVDTHMSTWRPESELSILNRSVDGDWQVVSSATARVIAHAMTLSEQTDGAFDTTVGPLVDLWGFGAGAAPSADGSRGHRPAKQAISQTLAQIGHEYLEIDLGANAIRKRKPEIQLDLSGIAKGHAVDRVVAALDARGLDSYLVEVGGELAAKGRKPDGSAWKVAIEKPEVGRRDVFRVLELEDKAIATSGDYRNFFDDGGQRYSHAIDPRTGQPVNNGLASVSVVADSAMAADALSTSLMIMGADKAMAFAEQHDIAAQLILKSGSSLAERHSPAFAALYG</sequence>
<dbReference type="Pfam" id="PF02424">
    <property type="entry name" value="ApbE"/>
    <property type="match status" value="1"/>
</dbReference>
<keyword evidence="5 20" id="KW-0997">Cell inner membrane</keyword>
<keyword evidence="9 20" id="KW-0732">Signal</keyword>
<evidence type="ECO:0000256" key="10">
    <source>
        <dbReference type="ARBA" id="ARBA00022827"/>
    </source>
</evidence>
<feature type="chain" id="PRO_5016191153" description="FAD:protein FMN transferase" evidence="20">
    <location>
        <begin position="26"/>
        <end position="352"/>
    </location>
</feature>
<proteinExistence type="inferred from homology"/>
<dbReference type="PANTHER" id="PTHR30040:SF2">
    <property type="entry name" value="FAD:PROTEIN FMN TRANSFERASE"/>
    <property type="match status" value="1"/>
</dbReference>
<dbReference type="InterPro" id="IPR024932">
    <property type="entry name" value="ApbE"/>
</dbReference>
<keyword evidence="6 18" id="KW-0285">Flavoprotein</keyword>
<evidence type="ECO:0000256" key="7">
    <source>
        <dbReference type="ARBA" id="ARBA00022679"/>
    </source>
</evidence>
<evidence type="ECO:0000313" key="21">
    <source>
        <dbReference type="EMBL" id="ASJ73856.1"/>
    </source>
</evidence>
<evidence type="ECO:0000256" key="11">
    <source>
        <dbReference type="ARBA" id="ARBA00022842"/>
    </source>
</evidence>
<dbReference type="PROSITE" id="PS51257">
    <property type="entry name" value="PROKAR_LIPOPROTEIN"/>
    <property type="match status" value="1"/>
</dbReference>
<evidence type="ECO:0000256" key="2">
    <source>
        <dbReference type="ARBA" id="ARBA00011955"/>
    </source>
</evidence>
<reference evidence="21 22" key="1">
    <citation type="submission" date="2016-12" db="EMBL/GenBank/DDBJ databases">
        <authorList>
            <person name="Song W.-J."/>
            <person name="Kurnit D.M."/>
        </authorList>
    </citation>
    <scope>NUCLEOTIDE SEQUENCE [LARGE SCALE GENOMIC DNA]</scope>
    <source>
        <strain evidence="21 22">IMCC3135</strain>
    </source>
</reference>
<evidence type="ECO:0000256" key="20">
    <source>
        <dbReference type="RuleBase" id="RU363002"/>
    </source>
</evidence>
<dbReference type="EMBL" id="CP018632">
    <property type="protein sequence ID" value="ASJ73856.1"/>
    <property type="molecule type" value="Genomic_DNA"/>
</dbReference>
<keyword evidence="11 18" id="KW-0460">Magnesium</keyword>
<dbReference type="KEGG" id="gai:IMCC3135_18885"/>
<keyword evidence="4" id="KW-1003">Cell membrane</keyword>
<feature type="binding site" evidence="19">
    <location>
        <position position="304"/>
    </location>
    <ligand>
        <name>Mg(2+)</name>
        <dbReference type="ChEBI" id="CHEBI:18420"/>
    </ligand>
</feature>
<dbReference type="GO" id="GO:0046872">
    <property type="term" value="F:metal ion binding"/>
    <property type="evidence" value="ECO:0007669"/>
    <property type="project" value="UniProtKB-UniRule"/>
</dbReference>
<evidence type="ECO:0000256" key="13">
    <source>
        <dbReference type="ARBA" id="ARBA00023139"/>
    </source>
</evidence>
<evidence type="ECO:0000256" key="18">
    <source>
        <dbReference type="PIRNR" id="PIRNR006268"/>
    </source>
</evidence>
<dbReference type="Proteomes" id="UP000250079">
    <property type="component" value="Chromosome"/>
</dbReference>
<evidence type="ECO:0000256" key="14">
    <source>
        <dbReference type="ARBA" id="ARBA00023288"/>
    </source>
</evidence>
<keyword evidence="12" id="KW-0472">Membrane</keyword>
<comment type="cofactor">
    <cofactor evidence="19">
        <name>Mg(2+)</name>
        <dbReference type="ChEBI" id="CHEBI:18420"/>
    </cofactor>
    <cofactor evidence="19">
        <name>Mn(2+)</name>
        <dbReference type="ChEBI" id="CHEBI:29035"/>
    </cofactor>
    <text evidence="19">Magnesium. Can also use manganese.</text>
</comment>
<dbReference type="OrthoDB" id="9778595at2"/>
<evidence type="ECO:0000256" key="9">
    <source>
        <dbReference type="ARBA" id="ARBA00022729"/>
    </source>
</evidence>
<keyword evidence="10 18" id="KW-0274">FAD</keyword>
<evidence type="ECO:0000256" key="12">
    <source>
        <dbReference type="ARBA" id="ARBA00023136"/>
    </source>
</evidence>
<keyword evidence="22" id="KW-1185">Reference proteome</keyword>
<dbReference type="SUPFAM" id="SSF143631">
    <property type="entry name" value="ApbE-like"/>
    <property type="match status" value="1"/>
</dbReference>
<evidence type="ECO:0000256" key="8">
    <source>
        <dbReference type="ARBA" id="ARBA00022723"/>
    </source>
</evidence>
<comment type="function">
    <text evidence="20">Flavin transferase that catalyzes the transfer of the FMN moiety of FAD and its covalent binding to the hydroxyl group of a threonine residue in a target flavoprotein.</text>
</comment>
<dbReference type="EC" id="2.7.1.180" evidence="2 18"/>
<organism evidence="21 22">
    <name type="scientific">Granulosicoccus antarcticus IMCC3135</name>
    <dbReference type="NCBI Taxonomy" id="1192854"/>
    <lineage>
        <taxon>Bacteria</taxon>
        <taxon>Pseudomonadati</taxon>
        <taxon>Pseudomonadota</taxon>
        <taxon>Gammaproteobacteria</taxon>
        <taxon>Chromatiales</taxon>
        <taxon>Granulosicoccaceae</taxon>
        <taxon>Granulosicoccus</taxon>
    </lineage>
</organism>
<protein>
    <recommendedName>
        <fullName evidence="3 18">FAD:protein FMN transferase</fullName>
        <ecNumber evidence="2 18">2.7.1.180</ecNumber>
    </recommendedName>
    <alternativeName>
        <fullName evidence="15 18">Flavin transferase</fullName>
    </alternativeName>
</protein>
<evidence type="ECO:0000313" key="22">
    <source>
        <dbReference type="Proteomes" id="UP000250079"/>
    </source>
</evidence>
<dbReference type="RefSeq" id="WP_157736101.1">
    <property type="nucleotide sequence ID" value="NZ_CP018632.1"/>
</dbReference>